<dbReference type="NCBIfam" id="TIGR01958">
    <property type="entry name" value="nuoE_fam"/>
    <property type="match status" value="1"/>
</dbReference>
<dbReference type="SUPFAM" id="SSF52833">
    <property type="entry name" value="Thioredoxin-like"/>
    <property type="match status" value="1"/>
</dbReference>
<comment type="caution">
    <text evidence="11">The sequence shown here is derived from an EMBL/GenBank/DDBJ whole genome shotgun (WGS) entry which is preliminary data.</text>
</comment>
<dbReference type="KEGG" id="tasa:A1Q1_04012"/>
<dbReference type="GO" id="GO:0006120">
    <property type="term" value="P:mitochondrial electron transport, NADH to ubiquinone"/>
    <property type="evidence" value="ECO:0007669"/>
    <property type="project" value="UniProtKB-ARBA"/>
</dbReference>
<keyword evidence="3 9" id="KW-0479">Metal-binding</keyword>
<keyword evidence="5 9" id="KW-0408">Iron</keyword>
<comment type="cofactor">
    <cofactor evidence="8">
        <name>[2Fe-2S] cluster</name>
        <dbReference type="ChEBI" id="CHEBI:190135"/>
    </cofactor>
</comment>
<dbReference type="GO" id="GO:1902494">
    <property type="term" value="C:catalytic complex"/>
    <property type="evidence" value="ECO:0007669"/>
    <property type="project" value="UniProtKB-ARBA"/>
</dbReference>
<dbReference type="InterPro" id="IPR042128">
    <property type="entry name" value="NuoE_dom"/>
</dbReference>
<feature type="binding site" evidence="9">
    <location>
        <position position="126"/>
    </location>
    <ligand>
        <name>[2Fe-2S] cluster</name>
        <dbReference type="ChEBI" id="CHEBI:190135"/>
    </ligand>
</feature>
<organism evidence="11 12">
    <name type="scientific">Trichosporon asahii var. asahii (strain ATCC 90039 / CBS 2479 / JCM 2466 / KCTC 7840 / NBRC 103889/ NCYC 2677 / UAMH 7654)</name>
    <name type="common">Yeast</name>
    <dbReference type="NCBI Taxonomy" id="1186058"/>
    <lineage>
        <taxon>Eukaryota</taxon>
        <taxon>Fungi</taxon>
        <taxon>Dikarya</taxon>
        <taxon>Basidiomycota</taxon>
        <taxon>Agaricomycotina</taxon>
        <taxon>Tremellomycetes</taxon>
        <taxon>Trichosporonales</taxon>
        <taxon>Trichosporonaceae</taxon>
        <taxon>Trichosporon</taxon>
    </lineage>
</organism>
<evidence type="ECO:0000256" key="7">
    <source>
        <dbReference type="ARBA" id="ARBA00023027"/>
    </source>
</evidence>
<dbReference type="InterPro" id="IPR036249">
    <property type="entry name" value="Thioredoxin-like_sf"/>
</dbReference>
<evidence type="ECO:0000256" key="1">
    <source>
        <dbReference type="ARBA" id="ARBA00010643"/>
    </source>
</evidence>
<dbReference type="Pfam" id="PF01257">
    <property type="entry name" value="2Fe-2S_thioredx"/>
    <property type="match status" value="1"/>
</dbReference>
<feature type="region of interest" description="Disordered" evidence="10">
    <location>
        <begin position="204"/>
        <end position="243"/>
    </location>
</feature>
<proteinExistence type="inferred from homology"/>
<protein>
    <submittedName>
        <fullName evidence="11">Uncharacterized protein</fullName>
    </submittedName>
</protein>
<keyword evidence="2 9" id="KW-0001">2Fe-2S</keyword>
<dbReference type="EMBL" id="ALBS01000260">
    <property type="protein sequence ID" value="EJT47250.1"/>
    <property type="molecule type" value="Genomic_DNA"/>
</dbReference>
<evidence type="ECO:0000256" key="8">
    <source>
        <dbReference type="ARBA" id="ARBA00034078"/>
    </source>
</evidence>
<dbReference type="GeneID" id="25987525"/>
<evidence type="ECO:0000256" key="2">
    <source>
        <dbReference type="ARBA" id="ARBA00022714"/>
    </source>
</evidence>
<dbReference type="HOGENOM" id="CLU_054362_1_2_1"/>
<dbReference type="GO" id="GO:0046872">
    <property type="term" value="F:metal ion binding"/>
    <property type="evidence" value="ECO:0007669"/>
    <property type="project" value="UniProtKB-KW"/>
</dbReference>
<dbReference type="RefSeq" id="XP_014177864.1">
    <property type="nucleotide sequence ID" value="XM_014322389.1"/>
</dbReference>
<dbReference type="PROSITE" id="PS01099">
    <property type="entry name" value="COMPLEX1_24K"/>
    <property type="match status" value="1"/>
</dbReference>
<reference evidence="11 12" key="1">
    <citation type="journal article" date="2012" name="Eukaryot. Cell">
        <title>Draft genome sequence of CBS 2479, the standard type strain of Trichosporon asahii.</title>
        <authorList>
            <person name="Yang R.Y."/>
            <person name="Li H.T."/>
            <person name="Zhu H."/>
            <person name="Zhou G.P."/>
            <person name="Wang M."/>
            <person name="Wang L."/>
        </authorList>
    </citation>
    <scope>NUCLEOTIDE SEQUENCE [LARGE SCALE GENOMIC DNA]</scope>
    <source>
        <strain evidence="12">ATCC 90039 / CBS 2479 / JCM 2466 / KCTC 7840 / NCYC 2677 / UAMH 7654</strain>
    </source>
</reference>
<gene>
    <name evidence="11" type="ORF">A1Q1_04012</name>
</gene>
<dbReference type="CDD" id="cd03064">
    <property type="entry name" value="TRX_Fd_NuoE"/>
    <property type="match status" value="1"/>
</dbReference>
<dbReference type="PANTHER" id="PTHR10371">
    <property type="entry name" value="NADH DEHYDROGENASE UBIQUINONE FLAVOPROTEIN 2, MITOCHONDRIAL"/>
    <property type="match status" value="1"/>
</dbReference>
<feature type="binding site" evidence="9">
    <location>
        <position position="131"/>
    </location>
    <ligand>
        <name>[2Fe-2S] cluster</name>
        <dbReference type="ChEBI" id="CHEBI:190135"/>
    </ligand>
</feature>
<keyword evidence="4" id="KW-1278">Translocase</keyword>
<sequence>MSALRSAFSAARAATRRNVSTSAVVRSDAIMMDSKHNNASIRFEWTPESLEQIKTVVARYPPQYKKAAVMPVLDIAQRQNGGWVSLSAMNEVARTLEMPPMRVYEVASFYTMYNREPVAPNFVQLCTTTPCQLGGCGSNKILEAIEKHLGVTPGHTTPDGKFTFIEVECLGACSNAPMMQINDDYYEDLTPETAVKVLEALGRGEKPKAGPQSGRHTSENSAGLTTLTTPPYGPGDFCQPEFK</sequence>
<evidence type="ECO:0000256" key="5">
    <source>
        <dbReference type="ARBA" id="ARBA00023004"/>
    </source>
</evidence>
<dbReference type="FunFam" id="3.40.30.10:FF:000022">
    <property type="entry name" value="NADH dehydrogenase flavoprotein 2, mitochondrial"/>
    <property type="match status" value="1"/>
</dbReference>
<dbReference type="AlphaFoldDB" id="J4U9E7"/>
<keyword evidence="7" id="KW-0520">NAD</keyword>
<dbReference type="GO" id="GO:0098796">
    <property type="term" value="C:membrane protein complex"/>
    <property type="evidence" value="ECO:0007669"/>
    <property type="project" value="UniProtKB-ARBA"/>
</dbReference>
<dbReference type="VEuPathDB" id="FungiDB:A1Q1_04012"/>
<keyword evidence="6 9" id="KW-0411">Iron-sulfur</keyword>
<comment type="similarity">
    <text evidence="1">Belongs to the complex I 24 kDa subunit family.</text>
</comment>
<dbReference type="Gene3D" id="3.40.30.10">
    <property type="entry name" value="Glutaredoxin"/>
    <property type="match status" value="1"/>
</dbReference>
<dbReference type="OrthoDB" id="10254187at2759"/>
<evidence type="ECO:0000256" key="10">
    <source>
        <dbReference type="SAM" id="MobiDB-lite"/>
    </source>
</evidence>
<evidence type="ECO:0000313" key="12">
    <source>
        <dbReference type="Proteomes" id="UP000002748"/>
    </source>
</evidence>
<dbReference type="PIRSF" id="PIRSF000216">
    <property type="entry name" value="NADH_DH_24kDa"/>
    <property type="match status" value="1"/>
</dbReference>
<dbReference type="InterPro" id="IPR041921">
    <property type="entry name" value="NuoE_N"/>
</dbReference>
<evidence type="ECO:0000256" key="6">
    <source>
        <dbReference type="ARBA" id="ARBA00023014"/>
    </source>
</evidence>
<dbReference type="FunFam" id="1.10.10.1590:FF:000001">
    <property type="entry name" value="NADH-quinone oxidoreductase subunit E"/>
    <property type="match status" value="1"/>
</dbReference>
<dbReference type="Gene3D" id="1.10.10.1590">
    <property type="entry name" value="NADH-quinone oxidoreductase subunit E"/>
    <property type="match status" value="1"/>
</dbReference>
<feature type="binding site" evidence="9">
    <location>
        <position position="169"/>
    </location>
    <ligand>
        <name>[2Fe-2S] cluster</name>
        <dbReference type="ChEBI" id="CHEBI:190135"/>
    </ligand>
</feature>
<dbReference type="GO" id="GO:0008137">
    <property type="term" value="F:NADH dehydrogenase (ubiquinone) activity"/>
    <property type="evidence" value="ECO:0007669"/>
    <property type="project" value="UniProtKB-ARBA"/>
</dbReference>
<feature type="binding site" evidence="9">
    <location>
        <position position="173"/>
    </location>
    <ligand>
        <name>[2Fe-2S] cluster</name>
        <dbReference type="ChEBI" id="CHEBI:190135"/>
    </ligand>
</feature>
<dbReference type="GO" id="GO:0005743">
    <property type="term" value="C:mitochondrial inner membrane"/>
    <property type="evidence" value="ECO:0007669"/>
    <property type="project" value="UniProtKB-ARBA"/>
</dbReference>
<accession>J4U9E7</accession>
<dbReference type="GO" id="GO:0016491">
    <property type="term" value="F:oxidoreductase activity"/>
    <property type="evidence" value="ECO:0007669"/>
    <property type="project" value="InterPro"/>
</dbReference>
<comment type="cofactor">
    <cofactor evidence="9">
        <name>[2Fe-2S] cluster</name>
        <dbReference type="ChEBI" id="CHEBI:190135"/>
    </cofactor>
    <text evidence="9">Binds 1 [2Fe-2S] cluster.</text>
</comment>
<dbReference type="PANTHER" id="PTHR10371:SF3">
    <property type="entry name" value="NADH DEHYDROGENASE [UBIQUINONE] FLAVOPROTEIN 2, MITOCHONDRIAL"/>
    <property type="match status" value="1"/>
</dbReference>
<evidence type="ECO:0000256" key="4">
    <source>
        <dbReference type="ARBA" id="ARBA00022967"/>
    </source>
</evidence>
<dbReference type="GO" id="GO:0051537">
    <property type="term" value="F:2 iron, 2 sulfur cluster binding"/>
    <property type="evidence" value="ECO:0007669"/>
    <property type="project" value="UniProtKB-KW"/>
</dbReference>
<name>J4U9E7_TRIAS</name>
<evidence type="ECO:0000256" key="3">
    <source>
        <dbReference type="ARBA" id="ARBA00022723"/>
    </source>
</evidence>
<dbReference type="Proteomes" id="UP000002748">
    <property type="component" value="Unassembled WGS sequence"/>
</dbReference>
<evidence type="ECO:0000256" key="9">
    <source>
        <dbReference type="PIRSR" id="PIRSR000216-1"/>
    </source>
</evidence>
<dbReference type="InterPro" id="IPR002023">
    <property type="entry name" value="NuoE-like"/>
</dbReference>
<evidence type="ECO:0000313" key="11">
    <source>
        <dbReference type="EMBL" id="EJT47250.1"/>
    </source>
</evidence>